<dbReference type="Pfam" id="PF01174">
    <property type="entry name" value="SNO"/>
    <property type="match status" value="1"/>
</dbReference>
<gene>
    <name evidence="4" type="primary">pdxT</name>
    <name evidence="4" type="ORF">EYO15_00715</name>
</gene>
<dbReference type="PANTHER" id="PTHR31559:SF0">
    <property type="entry name" value="PYRIDOXAL 5'-PHOSPHATE SYNTHASE SUBUNIT SNO1-RELATED"/>
    <property type="match status" value="1"/>
</dbReference>
<feature type="binding site" evidence="3">
    <location>
        <begin position="137"/>
        <end position="138"/>
    </location>
    <ligand>
        <name>L-glutamine</name>
        <dbReference type="ChEBI" id="CHEBI:58359"/>
    </ligand>
</feature>
<evidence type="ECO:0000313" key="5">
    <source>
        <dbReference type="Proteomes" id="UP000589132"/>
    </source>
</evidence>
<dbReference type="InterPro" id="IPR029062">
    <property type="entry name" value="Class_I_gatase-like"/>
</dbReference>
<feature type="active site" description="Nucleophile" evidence="2">
    <location>
        <position position="87"/>
    </location>
</feature>
<accession>A0A7J4CZA3</accession>
<feature type="binding site" evidence="3">
    <location>
        <begin position="58"/>
        <end position="60"/>
    </location>
    <ligand>
        <name>L-glutamine</name>
        <dbReference type="ChEBI" id="CHEBI:58359"/>
    </ligand>
</feature>
<evidence type="ECO:0000256" key="3">
    <source>
        <dbReference type="PIRSR" id="PIRSR005639-2"/>
    </source>
</evidence>
<dbReference type="GO" id="GO:0042823">
    <property type="term" value="P:pyridoxal phosphate biosynthetic process"/>
    <property type="evidence" value="ECO:0007669"/>
    <property type="project" value="InterPro"/>
</dbReference>
<keyword evidence="1" id="KW-0315">Glutamine amidotransferase</keyword>
<dbReference type="PANTHER" id="PTHR31559">
    <property type="entry name" value="PYRIDOXAL 5'-PHOSPHATE SYNTHASE SUBUNIT SNO"/>
    <property type="match status" value="1"/>
</dbReference>
<dbReference type="PROSITE" id="PS51130">
    <property type="entry name" value="PDXT_SNO_2"/>
    <property type="match status" value="1"/>
</dbReference>
<protein>
    <submittedName>
        <fullName evidence="4">Pyridoxal 5'-phosphate synthase glutaminase subunit PdxT</fullName>
    </submittedName>
</protein>
<dbReference type="SUPFAM" id="SSF52317">
    <property type="entry name" value="Class I glutamine amidotransferase-like"/>
    <property type="match status" value="1"/>
</dbReference>
<dbReference type="AlphaFoldDB" id="A0A7J4CZA3"/>
<proteinExistence type="predicted"/>
<feature type="binding site" evidence="3">
    <location>
        <position position="110"/>
    </location>
    <ligand>
        <name>L-glutamine</name>
        <dbReference type="ChEBI" id="CHEBI:58359"/>
    </ligand>
</feature>
<feature type="active site" description="Charge relay system" evidence="2">
    <location>
        <position position="175"/>
    </location>
</feature>
<dbReference type="Gene3D" id="3.40.50.880">
    <property type="match status" value="1"/>
</dbReference>
<evidence type="ECO:0000313" key="4">
    <source>
        <dbReference type="EMBL" id="HIA97693.1"/>
    </source>
</evidence>
<name>A0A7J4CZA3_9ARCH</name>
<dbReference type="Proteomes" id="UP000589132">
    <property type="component" value="Unassembled WGS sequence"/>
</dbReference>
<dbReference type="GO" id="GO:0005829">
    <property type="term" value="C:cytosol"/>
    <property type="evidence" value="ECO:0007669"/>
    <property type="project" value="TreeGrafter"/>
</dbReference>
<comment type="caution">
    <text evidence="4">The sequence shown here is derived from an EMBL/GenBank/DDBJ whole genome shotgun (WGS) entry which is preliminary data.</text>
</comment>
<sequence length="190" mass="21154">MKLLLVPDIQTVMKIGVLALQGSVSEHRLCMERLNMDVVDVREPSDMNGLKGLIMPGGESTTLRKLLVNSGLWDAISGSDIPIMATCAGAILMGESDDVTFEKMDFRINRNHYGRQKDSFEKDIRIGNNQEFRGIFIRAPAIVSVGDGTEAIAWDGEMVVGCTMDRHMALTFHPELNDDLTFHQMWIEGL</sequence>
<feature type="active site" description="Charge relay system" evidence="2">
    <location>
        <position position="173"/>
    </location>
</feature>
<reference evidence="5" key="1">
    <citation type="journal article" date="2019" name="bioRxiv">
        <title>Genome diversification in globally distributed novel marine Proteobacteria is linked to environmental adaptation.</title>
        <authorList>
            <person name="Zhou Z."/>
            <person name="Tran P.Q."/>
            <person name="Kieft K."/>
            <person name="Anantharaman K."/>
        </authorList>
    </citation>
    <scope>NUCLEOTIDE SEQUENCE [LARGE SCALE GENOMIC DNA]</scope>
</reference>
<dbReference type="GO" id="GO:0008614">
    <property type="term" value="P:pyridoxine metabolic process"/>
    <property type="evidence" value="ECO:0007669"/>
    <property type="project" value="TreeGrafter"/>
</dbReference>
<evidence type="ECO:0000256" key="1">
    <source>
        <dbReference type="ARBA" id="ARBA00022962"/>
    </source>
</evidence>
<dbReference type="GO" id="GO:0004359">
    <property type="term" value="F:glutaminase activity"/>
    <property type="evidence" value="ECO:0007669"/>
    <property type="project" value="InterPro"/>
</dbReference>
<dbReference type="PROSITE" id="PS51273">
    <property type="entry name" value="GATASE_TYPE_1"/>
    <property type="match status" value="1"/>
</dbReference>
<dbReference type="NCBIfam" id="TIGR03800">
    <property type="entry name" value="PLP_synth_Pdx2"/>
    <property type="match status" value="1"/>
</dbReference>
<dbReference type="EMBL" id="DTTC01000030">
    <property type="protein sequence ID" value="HIA97693.1"/>
    <property type="molecule type" value="Genomic_DNA"/>
</dbReference>
<dbReference type="InterPro" id="IPR002161">
    <property type="entry name" value="PdxT/SNO"/>
</dbReference>
<evidence type="ECO:0000256" key="2">
    <source>
        <dbReference type="PIRSR" id="PIRSR005639-1"/>
    </source>
</evidence>
<dbReference type="GO" id="GO:1903600">
    <property type="term" value="C:glutaminase complex"/>
    <property type="evidence" value="ECO:0007669"/>
    <property type="project" value="TreeGrafter"/>
</dbReference>
<organism evidence="4 5">
    <name type="scientific">Marine Group III euryarchaeote</name>
    <dbReference type="NCBI Taxonomy" id="2173149"/>
    <lineage>
        <taxon>Archaea</taxon>
        <taxon>Methanobacteriati</taxon>
        <taxon>Thermoplasmatota</taxon>
        <taxon>Thermoplasmata</taxon>
        <taxon>Candidatus Thermoprofundales</taxon>
    </lineage>
</organism>
<dbReference type="PIRSF" id="PIRSF005639">
    <property type="entry name" value="Glut_amidoT_SNO"/>
    <property type="match status" value="1"/>
</dbReference>